<sequence>MNCMRFKQGVIIKGKVDGQDEGPPNIEQPTLNNQHCVLDIDVHLSQLNLLNEMCAANIVPHNIPYFDKTGLNIGEVVMDVLILDEPIGYHHLSQKDLVIDNSHDRAVEDEETLCEDMLRTTKDEGLYDDDILGTITH</sequence>
<accession>A0AAV1A891</accession>
<dbReference type="EMBL" id="OX451739">
    <property type="protein sequence ID" value="CAI8606940.1"/>
    <property type="molecule type" value="Genomic_DNA"/>
</dbReference>
<reference evidence="1 2" key="1">
    <citation type="submission" date="2023-01" db="EMBL/GenBank/DDBJ databases">
        <authorList>
            <person name="Kreplak J."/>
        </authorList>
    </citation>
    <scope>NUCLEOTIDE SEQUENCE [LARGE SCALE GENOMIC DNA]</scope>
</reference>
<proteinExistence type="predicted"/>
<keyword evidence="2" id="KW-1185">Reference proteome</keyword>
<dbReference type="Proteomes" id="UP001157006">
    <property type="component" value="Chromosome 4"/>
</dbReference>
<name>A0AAV1A891_VICFA</name>
<evidence type="ECO:0000313" key="2">
    <source>
        <dbReference type="Proteomes" id="UP001157006"/>
    </source>
</evidence>
<organism evidence="1 2">
    <name type="scientific">Vicia faba</name>
    <name type="common">Broad bean</name>
    <name type="synonym">Faba vulgaris</name>
    <dbReference type="NCBI Taxonomy" id="3906"/>
    <lineage>
        <taxon>Eukaryota</taxon>
        <taxon>Viridiplantae</taxon>
        <taxon>Streptophyta</taxon>
        <taxon>Embryophyta</taxon>
        <taxon>Tracheophyta</taxon>
        <taxon>Spermatophyta</taxon>
        <taxon>Magnoliopsida</taxon>
        <taxon>eudicotyledons</taxon>
        <taxon>Gunneridae</taxon>
        <taxon>Pentapetalae</taxon>
        <taxon>rosids</taxon>
        <taxon>fabids</taxon>
        <taxon>Fabales</taxon>
        <taxon>Fabaceae</taxon>
        <taxon>Papilionoideae</taxon>
        <taxon>50 kb inversion clade</taxon>
        <taxon>NPAAA clade</taxon>
        <taxon>Hologalegina</taxon>
        <taxon>IRL clade</taxon>
        <taxon>Fabeae</taxon>
        <taxon>Vicia</taxon>
    </lineage>
</organism>
<evidence type="ECO:0000313" key="1">
    <source>
        <dbReference type="EMBL" id="CAI8606940.1"/>
    </source>
</evidence>
<protein>
    <submittedName>
        <fullName evidence="1">Uncharacterized protein</fullName>
    </submittedName>
</protein>
<dbReference type="AlphaFoldDB" id="A0AAV1A891"/>
<gene>
    <name evidence="1" type="ORF">VFH_IV014400</name>
</gene>